<proteinExistence type="predicted"/>
<dbReference type="InterPro" id="IPR014729">
    <property type="entry name" value="Rossmann-like_a/b/a_fold"/>
</dbReference>
<reference evidence="2" key="2">
    <citation type="submission" date="2021-04" db="EMBL/GenBank/DDBJ databases">
        <authorList>
            <person name="Gilroy R."/>
        </authorList>
    </citation>
    <scope>NUCLEOTIDE SEQUENCE</scope>
    <source>
        <strain evidence="2">CHK165-2605</strain>
    </source>
</reference>
<dbReference type="PANTHER" id="PTHR43196:SF2">
    <property type="entry name" value="PHOSPHOADENOSINE PHOSPHOSULFATE REDUCTASE"/>
    <property type="match status" value="1"/>
</dbReference>
<dbReference type="SUPFAM" id="SSF52402">
    <property type="entry name" value="Adenine nucleotide alpha hydrolases-like"/>
    <property type="match status" value="1"/>
</dbReference>
<dbReference type="AlphaFoldDB" id="A0A9D2P6J8"/>
<evidence type="ECO:0000313" key="2">
    <source>
        <dbReference type="EMBL" id="HJC44509.1"/>
    </source>
</evidence>
<dbReference type="PANTHER" id="PTHR43196">
    <property type="entry name" value="SULFATE ADENYLYLTRANSFERASE SUBUNIT 2"/>
    <property type="match status" value="1"/>
</dbReference>
<dbReference type="Proteomes" id="UP000823895">
    <property type="component" value="Unassembled WGS sequence"/>
</dbReference>
<organism evidence="2 3">
    <name type="scientific">Candidatus Mediterraneibacter gallistercoris</name>
    <dbReference type="NCBI Taxonomy" id="2838671"/>
    <lineage>
        <taxon>Bacteria</taxon>
        <taxon>Bacillati</taxon>
        <taxon>Bacillota</taxon>
        <taxon>Clostridia</taxon>
        <taxon>Lachnospirales</taxon>
        <taxon>Lachnospiraceae</taxon>
        <taxon>Mediterraneibacter</taxon>
    </lineage>
</organism>
<dbReference type="InterPro" id="IPR002500">
    <property type="entry name" value="PAPS_reduct_dom"/>
</dbReference>
<dbReference type="Pfam" id="PF01507">
    <property type="entry name" value="PAPS_reduct"/>
    <property type="match status" value="2"/>
</dbReference>
<sequence length="357" mass="41578">MYIQEKDLKLNRGYYIQRKYLPYEGKLMLAKRRIMEWYDYWDGQVYVSFSGGLDSTVLLALVRMTLGSEIPAVFCNTGLEFPEIIQFARSFQAYGAYEEIRPAMNFRQVILKEGYPLISKENASKIRKLRHGKLSPRYRNYLLNGDERGKFGMLPKKWQKYIYGPYDISEKCCLIMKEKPFNQYVKKTGRQPFVGVTQDESFRRAHQYAKTGCNVYDGRMIKSQPLGPWTKQDVLRFAYEHMGEKIIPEKGPAYEFSICPVYGEITKDAQGIYHLSGEQRTGCMFCGFGVTEEKEPNRFQRMQTAYPKQYEFCMKSTEEGGLGMRSVLEYLGVPYETWESVGQMCLEFDENNQAKAA</sequence>
<feature type="domain" description="Phosphoadenosine phosphosulphate reductase" evidence="1">
    <location>
        <begin position="45"/>
        <end position="93"/>
    </location>
</feature>
<gene>
    <name evidence="2" type="ORF">H9756_12690</name>
</gene>
<evidence type="ECO:0000313" key="3">
    <source>
        <dbReference type="Proteomes" id="UP000823895"/>
    </source>
</evidence>
<dbReference type="EMBL" id="DWWI01000266">
    <property type="protein sequence ID" value="HJC44509.1"/>
    <property type="molecule type" value="Genomic_DNA"/>
</dbReference>
<name>A0A9D2P6J8_9FIRM</name>
<feature type="domain" description="Phosphoadenosine phosphosulphate reductase" evidence="1">
    <location>
        <begin position="151"/>
        <end position="241"/>
    </location>
</feature>
<dbReference type="GO" id="GO:0003824">
    <property type="term" value="F:catalytic activity"/>
    <property type="evidence" value="ECO:0007669"/>
    <property type="project" value="InterPro"/>
</dbReference>
<protein>
    <submittedName>
        <fullName evidence="2">Phosphoadenosine phosphosulfate reductase family protein</fullName>
    </submittedName>
</protein>
<evidence type="ECO:0000259" key="1">
    <source>
        <dbReference type="Pfam" id="PF01507"/>
    </source>
</evidence>
<dbReference type="InterPro" id="IPR050128">
    <property type="entry name" value="Sulfate_adenylyltrnsfr_sub2"/>
</dbReference>
<accession>A0A9D2P6J8</accession>
<dbReference type="Gene3D" id="3.40.50.620">
    <property type="entry name" value="HUPs"/>
    <property type="match status" value="1"/>
</dbReference>
<comment type="caution">
    <text evidence="2">The sequence shown here is derived from an EMBL/GenBank/DDBJ whole genome shotgun (WGS) entry which is preliminary data.</text>
</comment>
<reference evidence="2" key="1">
    <citation type="journal article" date="2021" name="PeerJ">
        <title>Extensive microbial diversity within the chicken gut microbiome revealed by metagenomics and culture.</title>
        <authorList>
            <person name="Gilroy R."/>
            <person name="Ravi A."/>
            <person name="Getino M."/>
            <person name="Pursley I."/>
            <person name="Horton D.L."/>
            <person name="Alikhan N.F."/>
            <person name="Baker D."/>
            <person name="Gharbi K."/>
            <person name="Hall N."/>
            <person name="Watson M."/>
            <person name="Adriaenssens E.M."/>
            <person name="Foster-Nyarko E."/>
            <person name="Jarju S."/>
            <person name="Secka A."/>
            <person name="Antonio M."/>
            <person name="Oren A."/>
            <person name="Chaudhuri R.R."/>
            <person name="La Ragione R."/>
            <person name="Hildebrand F."/>
            <person name="Pallen M.J."/>
        </authorList>
    </citation>
    <scope>NUCLEOTIDE SEQUENCE</scope>
    <source>
        <strain evidence="2">CHK165-2605</strain>
    </source>
</reference>